<dbReference type="Proteomes" id="UP000271162">
    <property type="component" value="Unassembled WGS sequence"/>
</dbReference>
<organism evidence="3">
    <name type="scientific">Nippostrongylus brasiliensis</name>
    <name type="common">Rat hookworm</name>
    <dbReference type="NCBI Taxonomy" id="27835"/>
    <lineage>
        <taxon>Eukaryota</taxon>
        <taxon>Metazoa</taxon>
        <taxon>Ecdysozoa</taxon>
        <taxon>Nematoda</taxon>
        <taxon>Chromadorea</taxon>
        <taxon>Rhabditida</taxon>
        <taxon>Rhabditina</taxon>
        <taxon>Rhabditomorpha</taxon>
        <taxon>Strongyloidea</taxon>
        <taxon>Heligmosomidae</taxon>
        <taxon>Nippostrongylus</taxon>
    </lineage>
</organism>
<dbReference type="WBParaSite" id="NBR_0000963201-mRNA-1">
    <property type="protein sequence ID" value="NBR_0000963201-mRNA-1"/>
    <property type="gene ID" value="NBR_0000963201"/>
</dbReference>
<accession>A0A0N4Y1V7</accession>
<sequence length="80" mass="9173">MKRRLKTCLFRLCGVIKNIINCFPYPSPRTTPQQSPVIICEHIAAEEAATDKKGSFGDAFEQLVQDIIRSIWWAEVKAHR</sequence>
<gene>
    <name evidence="1" type="ORF">NBR_LOCUS9633</name>
</gene>
<proteinExistence type="predicted"/>
<dbReference type="AlphaFoldDB" id="A0A0N4Y1V7"/>
<reference evidence="1 2" key="2">
    <citation type="submission" date="2018-11" db="EMBL/GenBank/DDBJ databases">
        <authorList>
            <consortium name="Pathogen Informatics"/>
        </authorList>
    </citation>
    <scope>NUCLEOTIDE SEQUENCE [LARGE SCALE GENOMIC DNA]</scope>
</reference>
<evidence type="ECO:0000313" key="1">
    <source>
        <dbReference type="EMBL" id="VDL73222.1"/>
    </source>
</evidence>
<protein>
    <submittedName>
        <fullName evidence="3">Secreted protein</fullName>
    </submittedName>
</protein>
<reference evidence="3" key="1">
    <citation type="submission" date="2017-02" db="UniProtKB">
        <authorList>
            <consortium name="WormBaseParasite"/>
        </authorList>
    </citation>
    <scope>IDENTIFICATION</scope>
</reference>
<name>A0A0N4Y1V7_NIPBR</name>
<evidence type="ECO:0000313" key="2">
    <source>
        <dbReference type="Proteomes" id="UP000271162"/>
    </source>
</evidence>
<evidence type="ECO:0000313" key="3">
    <source>
        <dbReference type="WBParaSite" id="NBR_0000963201-mRNA-1"/>
    </source>
</evidence>
<keyword evidence="2" id="KW-1185">Reference proteome</keyword>
<dbReference type="EMBL" id="UYSL01020170">
    <property type="protein sequence ID" value="VDL73222.1"/>
    <property type="molecule type" value="Genomic_DNA"/>
</dbReference>